<dbReference type="EMBL" id="LT607409">
    <property type="protein sequence ID" value="SCF04922.1"/>
    <property type="molecule type" value="Genomic_DNA"/>
</dbReference>
<dbReference type="InterPro" id="IPR036162">
    <property type="entry name" value="Resolvase-like_N_sf"/>
</dbReference>
<dbReference type="Gene3D" id="3.90.1750.20">
    <property type="entry name" value="Putative Large Serine Recombinase, Chain B, Domain 2"/>
    <property type="match status" value="1"/>
</dbReference>
<dbReference type="Pfam" id="PF13408">
    <property type="entry name" value="Zn_ribbon_recom"/>
    <property type="match status" value="1"/>
</dbReference>
<dbReference type="Pfam" id="PF00239">
    <property type="entry name" value="Resolvase"/>
    <property type="match status" value="1"/>
</dbReference>
<dbReference type="InterPro" id="IPR038109">
    <property type="entry name" value="DNA_bind_recomb_sf"/>
</dbReference>
<dbReference type="Pfam" id="PF07508">
    <property type="entry name" value="Recombinase"/>
    <property type="match status" value="1"/>
</dbReference>
<dbReference type="Gene3D" id="3.40.50.1390">
    <property type="entry name" value="Resolvase, N-terminal catalytic domain"/>
    <property type="match status" value="1"/>
</dbReference>
<dbReference type="AlphaFoldDB" id="A0A1C4X930"/>
<dbReference type="PROSITE" id="PS51737">
    <property type="entry name" value="RECOMBINASE_DNA_BIND"/>
    <property type="match status" value="1"/>
</dbReference>
<dbReference type="GO" id="GO:0003677">
    <property type="term" value="F:DNA binding"/>
    <property type="evidence" value="ECO:0007669"/>
    <property type="project" value="InterPro"/>
</dbReference>
<dbReference type="InterPro" id="IPR006119">
    <property type="entry name" value="Resolv_N"/>
</dbReference>
<dbReference type="SUPFAM" id="SSF53041">
    <property type="entry name" value="Resolvase-like"/>
    <property type="match status" value="1"/>
</dbReference>
<sequence>MATRTMTEPERSTLSSWAVGQRKLRPQRFTRAADGLRFAFYGRMSTVHFQDRASSCRWQRNFAEDLVAGHGRIVVEFFDEGVSRRVPWPDRPQASRLLDALMGSARGFDAIVVGEYERAFHGQQLEQLTPTLLSHGVQLWLPETYGPVDFDNPRQMALLDLLGVHSHREVSRARHRTTAAMRAQAELQGRHLGGRPPYGYRLADAGPHPNRAHAAWGRRLHRLEPDPATAPHVRWIFEQRLAGRSVASIARALNDTDVLCPSGADPARNPHRTGRQWMLTTVAAILANPRYTGRQVWNRQRTDRDALPDEGTFDRHHEIQRWSASTDWVISREIAHTPLVSEERFVAVQAIHTAPTPADGIPRCYVLAGVICCGVCGRIMDSHWVHGRPGYRCRHGNTSTRPTSSRRQKTFYVREDHLLDRIRHGRGLHRRHPALRSPDPEKLAAYLRTNNMIIVCDHHAWTIEAETAIYPLTPAASFLATTAKIPAQRDGDCSKREKKSRFVGK</sequence>
<proteinExistence type="predicted"/>
<dbReference type="PANTHER" id="PTHR30461:SF23">
    <property type="entry name" value="DNA RECOMBINASE-RELATED"/>
    <property type="match status" value="1"/>
</dbReference>
<dbReference type="InterPro" id="IPR025827">
    <property type="entry name" value="Zn_ribbon_recom_dom"/>
</dbReference>
<evidence type="ECO:0000313" key="4">
    <source>
        <dbReference type="Proteomes" id="UP000198224"/>
    </source>
</evidence>
<dbReference type="GO" id="GO:0000150">
    <property type="term" value="F:DNA strand exchange activity"/>
    <property type="evidence" value="ECO:0007669"/>
    <property type="project" value="InterPro"/>
</dbReference>
<protein>
    <submittedName>
        <fullName evidence="3">Site-specific DNA recombinase</fullName>
    </submittedName>
</protein>
<dbReference type="CDD" id="cd00338">
    <property type="entry name" value="Ser_Recombinase"/>
    <property type="match status" value="1"/>
</dbReference>
<gene>
    <name evidence="3" type="ORF">GA0070612_3312</name>
</gene>
<reference evidence="4" key="1">
    <citation type="submission" date="2016-06" db="EMBL/GenBank/DDBJ databases">
        <authorList>
            <person name="Varghese N."/>
            <person name="Submissions Spin"/>
        </authorList>
    </citation>
    <scope>NUCLEOTIDE SEQUENCE [LARGE SCALE GENOMIC DNA]</scope>
    <source>
        <strain evidence="4">DSM 45160</strain>
    </source>
</reference>
<name>A0A1C4X930_9ACTN</name>
<evidence type="ECO:0000256" key="1">
    <source>
        <dbReference type="SAM" id="MobiDB-lite"/>
    </source>
</evidence>
<dbReference type="PANTHER" id="PTHR30461">
    <property type="entry name" value="DNA-INVERTASE FROM LAMBDOID PROPHAGE"/>
    <property type="match status" value="1"/>
</dbReference>
<dbReference type="InterPro" id="IPR011109">
    <property type="entry name" value="DNA_bind_recombinase_dom"/>
</dbReference>
<dbReference type="InterPro" id="IPR050639">
    <property type="entry name" value="SSR_resolvase"/>
</dbReference>
<keyword evidence="4" id="KW-1185">Reference proteome</keyword>
<organism evidence="3 4">
    <name type="scientific">Micromonospora chokoriensis</name>
    <dbReference type="NCBI Taxonomy" id="356851"/>
    <lineage>
        <taxon>Bacteria</taxon>
        <taxon>Bacillati</taxon>
        <taxon>Actinomycetota</taxon>
        <taxon>Actinomycetes</taxon>
        <taxon>Micromonosporales</taxon>
        <taxon>Micromonosporaceae</taxon>
        <taxon>Micromonospora</taxon>
    </lineage>
</organism>
<dbReference type="Proteomes" id="UP000198224">
    <property type="component" value="Chromosome I"/>
</dbReference>
<feature type="region of interest" description="Disordered" evidence="1">
    <location>
        <begin position="486"/>
        <end position="505"/>
    </location>
</feature>
<accession>A0A1C4X930</accession>
<dbReference type="SMART" id="SM00857">
    <property type="entry name" value="Resolvase"/>
    <property type="match status" value="1"/>
</dbReference>
<feature type="compositionally biased region" description="Basic residues" evidence="1">
    <location>
        <begin position="496"/>
        <end position="505"/>
    </location>
</feature>
<feature type="domain" description="Recombinase" evidence="2">
    <location>
        <begin position="197"/>
        <end position="358"/>
    </location>
</feature>
<evidence type="ECO:0000259" key="2">
    <source>
        <dbReference type="PROSITE" id="PS51737"/>
    </source>
</evidence>
<evidence type="ECO:0000313" key="3">
    <source>
        <dbReference type="EMBL" id="SCF04922.1"/>
    </source>
</evidence>